<dbReference type="AlphaFoldDB" id="A0A4Y8X3S6"/>
<dbReference type="Proteomes" id="UP000560081">
    <property type="component" value="Unassembled WGS sequence"/>
</dbReference>
<evidence type="ECO:0000313" key="3">
    <source>
        <dbReference type="Proteomes" id="UP000560081"/>
    </source>
</evidence>
<reference evidence="2 3" key="1">
    <citation type="submission" date="2020-08" db="EMBL/GenBank/DDBJ databases">
        <title>Sequencing the genomes of 1000 actinobacteria strains.</title>
        <authorList>
            <person name="Klenk H.-P."/>
        </authorList>
    </citation>
    <scope>NUCLEOTIDE SEQUENCE [LARGE SCALE GENOMIC DNA]</scope>
    <source>
        <strain evidence="2 3">DSM 19079</strain>
    </source>
</reference>
<dbReference type="GO" id="GO:0015385">
    <property type="term" value="F:sodium:proton antiporter activity"/>
    <property type="evidence" value="ECO:0007669"/>
    <property type="project" value="TreeGrafter"/>
</dbReference>
<dbReference type="RefSeq" id="WP_135029881.1">
    <property type="nucleotide sequence ID" value="NZ_BMLA01000003.1"/>
</dbReference>
<dbReference type="Pfam" id="PF03334">
    <property type="entry name" value="PhaG_MnhG_YufB"/>
    <property type="match status" value="1"/>
</dbReference>
<keyword evidence="3" id="KW-1185">Reference proteome</keyword>
<sequence>MDGTWIDWLAAALLIAGAFFSFVAGVGLVVLPDLLSRMHASAKPQVLGLLLMLTGLALVWGSWAWVPVLLAAWVMQMIAAPVASHLISRTGYRTKHMRRDLLHRDDLAAQARRVPREPLPATMPDVEGHGPLGDQEER</sequence>
<gene>
    <name evidence="2" type="ORF">BJ976_000326</name>
</gene>
<dbReference type="PANTHER" id="PTHR34703:SF1">
    <property type="entry name" value="ANTIPORTER SUBUNIT MNHG2-RELATED"/>
    <property type="match status" value="1"/>
</dbReference>
<dbReference type="NCBIfam" id="TIGR01300">
    <property type="entry name" value="CPA3_mnhG_phaG"/>
    <property type="match status" value="1"/>
</dbReference>
<protein>
    <submittedName>
        <fullName evidence="2">Multicomponent Na+:H+ antiporter subunit G</fullName>
    </submittedName>
</protein>
<comment type="caution">
    <text evidence="2">The sequence shown here is derived from an EMBL/GenBank/DDBJ whole genome shotgun (WGS) entry which is preliminary data.</text>
</comment>
<comment type="similarity">
    <text evidence="1">Belongs to the CPA3 antiporters (TC 2.A.63) subunit G family.</text>
</comment>
<evidence type="ECO:0000313" key="2">
    <source>
        <dbReference type="EMBL" id="MBB4881975.1"/>
    </source>
</evidence>
<dbReference type="OrthoDB" id="3214257at2"/>
<dbReference type="InterPro" id="IPR005133">
    <property type="entry name" value="PhaG_MnhG_YufB"/>
</dbReference>
<proteinExistence type="inferred from homology"/>
<organism evidence="2 3">
    <name type="scientific">Micrococcus flavus</name>
    <dbReference type="NCBI Taxonomy" id="384602"/>
    <lineage>
        <taxon>Bacteria</taxon>
        <taxon>Bacillati</taxon>
        <taxon>Actinomycetota</taxon>
        <taxon>Actinomycetes</taxon>
        <taxon>Micrococcales</taxon>
        <taxon>Micrococcaceae</taxon>
        <taxon>Micrococcus</taxon>
    </lineage>
</organism>
<dbReference type="PANTHER" id="PTHR34703">
    <property type="entry name" value="ANTIPORTER SUBUNIT MNHG2-RELATED"/>
    <property type="match status" value="1"/>
</dbReference>
<evidence type="ECO:0000256" key="1">
    <source>
        <dbReference type="ARBA" id="ARBA00008404"/>
    </source>
</evidence>
<name>A0A4Y8X3S6_9MICC</name>
<dbReference type="EMBL" id="JACHMC010000001">
    <property type="protein sequence ID" value="MBB4881975.1"/>
    <property type="molecule type" value="Genomic_DNA"/>
</dbReference>
<accession>A0A4Y8X3S6</accession>